<keyword evidence="5" id="KW-1185">Reference proteome</keyword>
<name>A0A9P1CVZ3_9DINO</name>
<evidence type="ECO:0000313" key="5">
    <source>
        <dbReference type="Proteomes" id="UP001152797"/>
    </source>
</evidence>
<proteinExistence type="predicted"/>
<dbReference type="OrthoDB" id="10490535at2759"/>
<keyword evidence="4" id="KW-0560">Oxidoreductase</keyword>
<keyword evidence="4" id="KW-0223">Dioxygenase</keyword>
<gene>
    <name evidence="2" type="ORF">C1SCF055_LOCUS24426</name>
</gene>
<feature type="compositionally biased region" description="Polar residues" evidence="1">
    <location>
        <begin position="13"/>
        <end position="22"/>
    </location>
</feature>
<evidence type="ECO:0000313" key="3">
    <source>
        <dbReference type="EMBL" id="CAL1151472.1"/>
    </source>
</evidence>
<accession>A0A9P1CVZ3</accession>
<reference evidence="2" key="1">
    <citation type="submission" date="2022-10" db="EMBL/GenBank/DDBJ databases">
        <authorList>
            <person name="Chen Y."/>
            <person name="Dougan E. K."/>
            <person name="Chan C."/>
            <person name="Rhodes N."/>
            <person name="Thang M."/>
        </authorList>
    </citation>
    <scope>NUCLEOTIDE SEQUENCE</scope>
</reference>
<evidence type="ECO:0000256" key="1">
    <source>
        <dbReference type="SAM" id="MobiDB-lite"/>
    </source>
</evidence>
<protein>
    <submittedName>
        <fullName evidence="4">Fe2OG dioxygenase domain-containing protein</fullName>
    </submittedName>
</protein>
<dbReference type="AlphaFoldDB" id="A0A9P1CVZ3"/>
<comment type="caution">
    <text evidence="2">The sequence shown here is derived from an EMBL/GenBank/DDBJ whole genome shotgun (WGS) entry which is preliminary data.</text>
</comment>
<dbReference type="GO" id="GO:0051213">
    <property type="term" value="F:dioxygenase activity"/>
    <property type="evidence" value="ECO:0007669"/>
    <property type="project" value="UniProtKB-KW"/>
</dbReference>
<feature type="region of interest" description="Disordered" evidence="1">
    <location>
        <begin position="386"/>
        <end position="422"/>
    </location>
</feature>
<reference evidence="3" key="2">
    <citation type="submission" date="2024-04" db="EMBL/GenBank/DDBJ databases">
        <authorList>
            <person name="Chen Y."/>
            <person name="Shah S."/>
            <person name="Dougan E. K."/>
            <person name="Thang M."/>
            <person name="Chan C."/>
        </authorList>
    </citation>
    <scope>NUCLEOTIDE SEQUENCE [LARGE SCALE GENOMIC DNA]</scope>
</reference>
<dbReference type="EMBL" id="CAMXCT020002427">
    <property type="protein sequence ID" value="CAL1151472.1"/>
    <property type="molecule type" value="Genomic_DNA"/>
</dbReference>
<evidence type="ECO:0000313" key="4">
    <source>
        <dbReference type="EMBL" id="CAL4785409.1"/>
    </source>
</evidence>
<dbReference type="EMBL" id="CAMXCT030002427">
    <property type="protein sequence ID" value="CAL4785409.1"/>
    <property type="molecule type" value="Genomic_DNA"/>
</dbReference>
<dbReference type="Proteomes" id="UP001152797">
    <property type="component" value="Unassembled WGS sequence"/>
</dbReference>
<organism evidence="2">
    <name type="scientific">Cladocopium goreaui</name>
    <dbReference type="NCBI Taxonomy" id="2562237"/>
    <lineage>
        <taxon>Eukaryota</taxon>
        <taxon>Sar</taxon>
        <taxon>Alveolata</taxon>
        <taxon>Dinophyceae</taxon>
        <taxon>Suessiales</taxon>
        <taxon>Symbiodiniaceae</taxon>
        <taxon>Cladocopium</taxon>
    </lineage>
</organism>
<evidence type="ECO:0000313" key="2">
    <source>
        <dbReference type="EMBL" id="CAI3998097.1"/>
    </source>
</evidence>
<sequence length="464" mass="51795">MQPWPHHTRRRQSQGQQEASNAMRTQWRIDPIDGCAYTWADFQAFYVGTYSKKEVEAYWKQCKEPPSFRGARRSGNQLFRRPDLRVAFGKVLNILDESFLLESQLASVLSMGESSEFRWWAGRCMLDFKSQEGRSFSFTSPWTALAPIVDVLVAVARKTMPPGEELALIQLILNYYPDGTSRVRSHRHRCRQVCISLGASRKIEVDGQLMTMCHGDCLPLFGEEHAVPASSSSEAPRMSICLFYSSQSEYFAGAGVLANGSFWWSHPKEDEQVSANEWSETGTWTTWTMAGVRHKKVTRRASPAGSVGVTGLPGASVDKDGKWWPPYGWANGFGAEAGCGPANWSYSCGWRSPSQWDEDGPKIWYAPSKQLQEVGDDPSKLLEKEAQEEAEYPAKVQGYQSGLEGPPEPPRPSQVADGNGPVALQLETEPEGTMLDIMEHQGSSRRVSNEQIAADKILDLQKTL</sequence>
<feature type="compositionally biased region" description="Basic residues" evidence="1">
    <location>
        <begin position="1"/>
        <end position="12"/>
    </location>
</feature>
<dbReference type="EMBL" id="CAMXCT010002427">
    <property type="protein sequence ID" value="CAI3998097.1"/>
    <property type="molecule type" value="Genomic_DNA"/>
</dbReference>
<feature type="region of interest" description="Disordered" evidence="1">
    <location>
        <begin position="1"/>
        <end position="22"/>
    </location>
</feature>